<dbReference type="InterPro" id="IPR050359">
    <property type="entry name" value="bHLH_transcription_factors"/>
</dbReference>
<feature type="region of interest" description="Disordered" evidence="1">
    <location>
        <begin position="37"/>
        <end position="63"/>
    </location>
</feature>
<accession>A0ABM0GTR0</accession>
<dbReference type="SUPFAM" id="SSF47459">
    <property type="entry name" value="HLH, helix-loop-helix DNA-binding domain"/>
    <property type="match status" value="1"/>
</dbReference>
<dbReference type="Proteomes" id="UP000694865">
    <property type="component" value="Unplaced"/>
</dbReference>
<keyword evidence="3" id="KW-1185">Reference proteome</keyword>
<feature type="compositionally biased region" description="Basic and acidic residues" evidence="1">
    <location>
        <begin position="54"/>
        <end position="63"/>
    </location>
</feature>
<feature type="domain" description="BHLH" evidence="2">
    <location>
        <begin position="135"/>
        <end position="187"/>
    </location>
</feature>
<dbReference type="PANTHER" id="PTHR19290:SF102">
    <property type="entry name" value="TRANSCRIPTION FACTOR ATOH8"/>
    <property type="match status" value="1"/>
</dbReference>
<sequence length="227" mass="25788">MASRERIAYTCDTEASGNSSAIHAMEKQTSVICTTNMGISSENNNKPMRKNKRKSTEPRKAVRLESFPVKRRKEDDQLGEDGYDVFGDDMCDDYENYAERDHSTSVLRMDDDVHEGHISPDSGKPTRSYKSLSRARRIVANARERNRVHTISAAFEGLRKAVPSYSHNQKLSKLAILRIACSYILALARLADLDYTQERDGMTFAECVEQCTNTLQAEGRSRRRKEI</sequence>
<dbReference type="InterPro" id="IPR032660">
    <property type="entry name" value="ATOH8_bHLH"/>
</dbReference>
<dbReference type="PROSITE" id="PS50888">
    <property type="entry name" value="BHLH"/>
    <property type="match status" value="1"/>
</dbReference>
<gene>
    <name evidence="4" type="primary">LOC100377132</name>
</gene>
<dbReference type="PANTHER" id="PTHR19290">
    <property type="entry name" value="BASIC HELIX-LOOP-HELIX PROTEIN NEUROGENIN-RELATED"/>
    <property type="match status" value="1"/>
</dbReference>
<evidence type="ECO:0000259" key="2">
    <source>
        <dbReference type="PROSITE" id="PS50888"/>
    </source>
</evidence>
<dbReference type="GeneID" id="100377132"/>
<evidence type="ECO:0000313" key="4">
    <source>
        <dbReference type="RefSeq" id="XP_002737163.1"/>
    </source>
</evidence>
<organism evidence="3 4">
    <name type="scientific">Saccoglossus kowalevskii</name>
    <name type="common">Acorn worm</name>
    <dbReference type="NCBI Taxonomy" id="10224"/>
    <lineage>
        <taxon>Eukaryota</taxon>
        <taxon>Metazoa</taxon>
        <taxon>Hemichordata</taxon>
        <taxon>Enteropneusta</taxon>
        <taxon>Harrimaniidae</taxon>
        <taxon>Saccoglossus</taxon>
    </lineage>
</organism>
<dbReference type="Pfam" id="PF00010">
    <property type="entry name" value="HLH"/>
    <property type="match status" value="1"/>
</dbReference>
<evidence type="ECO:0000256" key="1">
    <source>
        <dbReference type="SAM" id="MobiDB-lite"/>
    </source>
</evidence>
<dbReference type="SMART" id="SM00353">
    <property type="entry name" value="HLH"/>
    <property type="match status" value="1"/>
</dbReference>
<name>A0ABM0GTR0_SACKO</name>
<reference evidence="4" key="1">
    <citation type="submission" date="2025-08" db="UniProtKB">
        <authorList>
            <consortium name="RefSeq"/>
        </authorList>
    </citation>
    <scope>IDENTIFICATION</scope>
    <source>
        <tissue evidence="4">Testes</tissue>
    </source>
</reference>
<protein>
    <submittedName>
        <fullName evidence="4">Neurogenic differentiation factor 1-like</fullName>
    </submittedName>
</protein>
<dbReference type="CDD" id="cd11421">
    <property type="entry name" value="bHLH_TS_ATOH8"/>
    <property type="match status" value="1"/>
</dbReference>
<dbReference type="RefSeq" id="XP_002737163.1">
    <property type="nucleotide sequence ID" value="XM_002737117.2"/>
</dbReference>
<proteinExistence type="predicted"/>
<dbReference type="InterPro" id="IPR011598">
    <property type="entry name" value="bHLH_dom"/>
</dbReference>
<dbReference type="InterPro" id="IPR036638">
    <property type="entry name" value="HLH_DNA-bd_sf"/>
</dbReference>
<evidence type="ECO:0000313" key="3">
    <source>
        <dbReference type="Proteomes" id="UP000694865"/>
    </source>
</evidence>
<dbReference type="Gene3D" id="4.10.280.10">
    <property type="entry name" value="Helix-loop-helix DNA-binding domain"/>
    <property type="match status" value="1"/>
</dbReference>